<evidence type="ECO:0000313" key="2">
    <source>
        <dbReference type="EMBL" id="KAG5927957.1"/>
    </source>
</evidence>
<evidence type="ECO:0000313" key="3">
    <source>
        <dbReference type="Proteomes" id="UP000811619"/>
    </source>
</evidence>
<dbReference type="Proteomes" id="UP000811619">
    <property type="component" value="Unassembled WGS sequence"/>
</dbReference>
<feature type="region of interest" description="Disordered" evidence="1">
    <location>
        <begin position="266"/>
        <end position="321"/>
    </location>
</feature>
<dbReference type="OrthoDB" id="1045822at2759"/>
<gene>
    <name evidence="2" type="ORF">E4U42_001494</name>
</gene>
<organism evidence="2 3">
    <name type="scientific">Claviceps africana</name>
    <dbReference type="NCBI Taxonomy" id="83212"/>
    <lineage>
        <taxon>Eukaryota</taxon>
        <taxon>Fungi</taxon>
        <taxon>Dikarya</taxon>
        <taxon>Ascomycota</taxon>
        <taxon>Pezizomycotina</taxon>
        <taxon>Sordariomycetes</taxon>
        <taxon>Hypocreomycetidae</taxon>
        <taxon>Hypocreales</taxon>
        <taxon>Clavicipitaceae</taxon>
        <taxon>Claviceps</taxon>
    </lineage>
</organism>
<sequence length="321" mass="34771">MGKPATRGGRQGWLWPDARSDGLGFKSALAAVVWPCGIYARTGRRLRAARSGEDAENIPGPHMFSRDCALFAVCLPGSSCLVGLLQTEVRTFYGIDGGPCLDFCDGLLCTCYSLIRMEQEILSREEQRKRLVGTHSTQYQHHDPMRYSSPEYAMTKPSSKETSSSLEKTPAHSLVKHSLDDHGVVRTGTMRSPHGLEADATMAPSVKTTVSDHYVCRDPVTDLASAAASHGLSADKTTHFTNLQYDHNLSRDVLAGSDTGRVMGHGLPAHKPSQVPISRPAHQLKDDGPVLSEGRSGTGHVLDDDAREMPQARGRVKGPST</sequence>
<evidence type="ECO:0000256" key="1">
    <source>
        <dbReference type="SAM" id="MobiDB-lite"/>
    </source>
</evidence>
<dbReference type="InterPro" id="IPR006461">
    <property type="entry name" value="PLAC_motif_containing"/>
</dbReference>
<proteinExistence type="predicted"/>
<reference evidence="2" key="1">
    <citation type="journal article" date="2020" name="bioRxiv">
        <title>Whole genome comparisons of ergot fungi reveals the divergence and evolution of species within the genus Claviceps are the result of varying mechanisms driving genome evolution and host range expansion.</title>
        <authorList>
            <person name="Wyka S.A."/>
            <person name="Mondo S.J."/>
            <person name="Liu M."/>
            <person name="Dettman J."/>
            <person name="Nalam V."/>
            <person name="Broders K.D."/>
        </authorList>
    </citation>
    <scope>NUCLEOTIDE SEQUENCE</scope>
    <source>
        <strain evidence="2">CCC 489</strain>
    </source>
</reference>
<dbReference type="Pfam" id="PF04749">
    <property type="entry name" value="PLAC8"/>
    <property type="match status" value="1"/>
</dbReference>
<dbReference type="AlphaFoldDB" id="A0A8K0NMU1"/>
<protein>
    <submittedName>
        <fullName evidence="2">Uncharacterized protein</fullName>
    </submittedName>
</protein>
<accession>A0A8K0NMU1</accession>
<feature type="compositionally biased region" description="Low complexity" evidence="1">
    <location>
        <begin position="155"/>
        <end position="168"/>
    </location>
</feature>
<name>A0A8K0NMU1_9HYPO</name>
<feature type="compositionally biased region" description="Basic and acidic residues" evidence="1">
    <location>
        <begin position="301"/>
        <end position="310"/>
    </location>
</feature>
<comment type="caution">
    <text evidence="2">The sequence shown here is derived from an EMBL/GenBank/DDBJ whole genome shotgun (WGS) entry which is preliminary data.</text>
</comment>
<feature type="region of interest" description="Disordered" evidence="1">
    <location>
        <begin position="132"/>
        <end position="170"/>
    </location>
</feature>
<dbReference type="EMBL" id="SRPY01000145">
    <property type="protein sequence ID" value="KAG5927957.1"/>
    <property type="molecule type" value="Genomic_DNA"/>
</dbReference>
<keyword evidence="3" id="KW-1185">Reference proteome</keyword>